<evidence type="ECO:0000313" key="2">
    <source>
        <dbReference type="EMBL" id="KAF9499138.1"/>
    </source>
</evidence>
<feature type="compositionally biased region" description="Polar residues" evidence="1">
    <location>
        <begin position="15"/>
        <end position="34"/>
    </location>
</feature>
<accession>A0A9P6A540</accession>
<evidence type="ECO:0000256" key="1">
    <source>
        <dbReference type="SAM" id="MobiDB-lite"/>
    </source>
</evidence>
<feature type="compositionally biased region" description="Gly residues" evidence="1">
    <location>
        <begin position="37"/>
        <end position="46"/>
    </location>
</feature>
<dbReference type="AlphaFoldDB" id="A0A9P6A540"/>
<keyword evidence="3" id="KW-1185">Reference proteome</keyword>
<name>A0A9P6A540_PLEER</name>
<feature type="region of interest" description="Disordered" evidence="1">
    <location>
        <begin position="1"/>
        <end position="52"/>
    </location>
</feature>
<proteinExistence type="predicted"/>
<reference evidence="2" key="1">
    <citation type="submission" date="2020-11" db="EMBL/GenBank/DDBJ databases">
        <authorList>
            <consortium name="DOE Joint Genome Institute"/>
            <person name="Ahrendt S."/>
            <person name="Riley R."/>
            <person name="Andreopoulos W."/>
            <person name="Labutti K."/>
            <person name="Pangilinan J."/>
            <person name="Ruiz-Duenas F.J."/>
            <person name="Barrasa J.M."/>
            <person name="Sanchez-Garcia M."/>
            <person name="Camarero S."/>
            <person name="Miyauchi S."/>
            <person name="Serrano A."/>
            <person name="Linde D."/>
            <person name="Babiker R."/>
            <person name="Drula E."/>
            <person name="Ayuso-Fernandez I."/>
            <person name="Pacheco R."/>
            <person name="Padilla G."/>
            <person name="Ferreira P."/>
            <person name="Barriuso J."/>
            <person name="Kellner H."/>
            <person name="Castanera R."/>
            <person name="Alfaro M."/>
            <person name="Ramirez L."/>
            <person name="Pisabarro A.G."/>
            <person name="Kuo A."/>
            <person name="Tritt A."/>
            <person name="Lipzen A."/>
            <person name="He G."/>
            <person name="Yan M."/>
            <person name="Ng V."/>
            <person name="Cullen D."/>
            <person name="Martin F."/>
            <person name="Rosso M.-N."/>
            <person name="Henrissat B."/>
            <person name="Hibbett D."/>
            <person name="Martinez A.T."/>
            <person name="Grigoriev I.V."/>
        </authorList>
    </citation>
    <scope>NUCLEOTIDE SEQUENCE</scope>
    <source>
        <strain evidence="2">ATCC 90797</strain>
    </source>
</reference>
<feature type="region of interest" description="Disordered" evidence="1">
    <location>
        <begin position="67"/>
        <end position="97"/>
    </location>
</feature>
<gene>
    <name evidence="2" type="ORF">BDN71DRAFT_1503191</name>
</gene>
<evidence type="ECO:0000313" key="3">
    <source>
        <dbReference type="Proteomes" id="UP000807025"/>
    </source>
</evidence>
<dbReference type="Proteomes" id="UP000807025">
    <property type="component" value="Unassembled WGS sequence"/>
</dbReference>
<organism evidence="2 3">
    <name type="scientific">Pleurotus eryngii</name>
    <name type="common">Boletus of the steppes</name>
    <dbReference type="NCBI Taxonomy" id="5323"/>
    <lineage>
        <taxon>Eukaryota</taxon>
        <taxon>Fungi</taxon>
        <taxon>Dikarya</taxon>
        <taxon>Basidiomycota</taxon>
        <taxon>Agaricomycotina</taxon>
        <taxon>Agaricomycetes</taxon>
        <taxon>Agaricomycetidae</taxon>
        <taxon>Agaricales</taxon>
        <taxon>Pleurotineae</taxon>
        <taxon>Pleurotaceae</taxon>
        <taxon>Pleurotus</taxon>
    </lineage>
</organism>
<protein>
    <submittedName>
        <fullName evidence="2">Uncharacterized protein</fullName>
    </submittedName>
</protein>
<comment type="caution">
    <text evidence="2">The sequence shown here is derived from an EMBL/GenBank/DDBJ whole genome shotgun (WGS) entry which is preliminary data.</text>
</comment>
<feature type="compositionally biased region" description="Basic and acidic residues" evidence="1">
    <location>
        <begin position="77"/>
        <end position="97"/>
    </location>
</feature>
<sequence length="97" mass="10406">MAASGNAWQDRQHFNPKTPTPNTSFAPSPGDTYSGNFSGGNNGGRGNHNAIFNAEGDGLETMLGRIEAMLSNGSNMRRSEDTRSETSSRRKLKGNSE</sequence>
<dbReference type="EMBL" id="MU154533">
    <property type="protein sequence ID" value="KAF9499138.1"/>
    <property type="molecule type" value="Genomic_DNA"/>
</dbReference>